<reference evidence="2 3" key="1">
    <citation type="journal article" date="2015" name="Genome Biol. Evol.">
        <title>Comparative Genomics of a Bacterivorous Green Alga Reveals Evolutionary Causalities and Consequences of Phago-Mixotrophic Mode of Nutrition.</title>
        <authorList>
            <person name="Burns J.A."/>
            <person name="Paasch A."/>
            <person name="Narechania A."/>
            <person name="Kim E."/>
        </authorList>
    </citation>
    <scope>NUCLEOTIDE SEQUENCE [LARGE SCALE GENOMIC DNA]</scope>
    <source>
        <strain evidence="2 3">PLY_AMNH</strain>
    </source>
</reference>
<organism evidence="2 3">
    <name type="scientific">Cymbomonas tetramitiformis</name>
    <dbReference type="NCBI Taxonomy" id="36881"/>
    <lineage>
        <taxon>Eukaryota</taxon>
        <taxon>Viridiplantae</taxon>
        <taxon>Chlorophyta</taxon>
        <taxon>Pyramimonadophyceae</taxon>
        <taxon>Pyramimonadales</taxon>
        <taxon>Pyramimonadaceae</taxon>
        <taxon>Cymbomonas</taxon>
    </lineage>
</organism>
<dbReference type="Proteomes" id="UP001190700">
    <property type="component" value="Unassembled WGS sequence"/>
</dbReference>
<evidence type="ECO:0000313" key="3">
    <source>
        <dbReference type="Proteomes" id="UP001190700"/>
    </source>
</evidence>
<comment type="caution">
    <text evidence="2">The sequence shown here is derived from an EMBL/GenBank/DDBJ whole genome shotgun (WGS) entry which is preliminary data.</text>
</comment>
<sequence>MTNDQRGVVSASVADNRPNMSKQFETLAKELKDTLAHEVDDIKSRVSRSSASARGMSDDEEAAKRSKPSSVPDSKAVFSSVRAFGVNSQSNFPSSYVRTRLSIVPELHVM</sequence>
<gene>
    <name evidence="2" type="ORF">CYMTET_51694</name>
</gene>
<dbReference type="AlphaFoldDB" id="A0AAE0ETF6"/>
<proteinExistence type="predicted"/>
<feature type="region of interest" description="Disordered" evidence="1">
    <location>
        <begin position="1"/>
        <end position="21"/>
    </location>
</feature>
<name>A0AAE0ETF6_9CHLO</name>
<dbReference type="EMBL" id="LGRX02034269">
    <property type="protein sequence ID" value="KAK3238285.1"/>
    <property type="molecule type" value="Genomic_DNA"/>
</dbReference>
<protein>
    <submittedName>
        <fullName evidence="2">Uncharacterized protein</fullName>
    </submittedName>
</protein>
<feature type="region of interest" description="Disordered" evidence="1">
    <location>
        <begin position="42"/>
        <end position="75"/>
    </location>
</feature>
<keyword evidence="3" id="KW-1185">Reference proteome</keyword>
<accession>A0AAE0ETF6</accession>
<evidence type="ECO:0000256" key="1">
    <source>
        <dbReference type="SAM" id="MobiDB-lite"/>
    </source>
</evidence>
<evidence type="ECO:0000313" key="2">
    <source>
        <dbReference type="EMBL" id="KAK3238285.1"/>
    </source>
</evidence>